<reference evidence="2" key="1">
    <citation type="submission" date="2020-04" db="EMBL/GenBank/DDBJ databases">
        <authorList>
            <person name="Chiriac C."/>
            <person name="Salcher M."/>
            <person name="Ghai R."/>
            <person name="Kavagutti S V."/>
        </authorList>
    </citation>
    <scope>NUCLEOTIDE SEQUENCE</scope>
</reference>
<protein>
    <submittedName>
        <fullName evidence="2">Uncharacterized protein</fullName>
    </submittedName>
</protein>
<accession>A0A6J5P869</accession>
<dbReference type="EMBL" id="LR796813">
    <property type="protein sequence ID" value="CAB4167397.1"/>
    <property type="molecule type" value="Genomic_DNA"/>
</dbReference>
<proteinExistence type="predicted"/>
<evidence type="ECO:0000313" key="2">
    <source>
        <dbReference type="EMBL" id="CAB4167397.1"/>
    </source>
</evidence>
<feature type="region of interest" description="Disordered" evidence="1">
    <location>
        <begin position="137"/>
        <end position="174"/>
    </location>
</feature>
<feature type="compositionally biased region" description="Polar residues" evidence="1">
    <location>
        <begin position="143"/>
        <end position="161"/>
    </location>
</feature>
<sequence>MRQHDRDMTVMARPYRRPAVNSGATQMHLQVDNSTVAQALGRLSAELNEKARRTGIRRALRPFVTELRGVVGTGPYRGKNLHRKAMASAVGITIKRGGAGPEAKLIAQLGVRYGKKGGKAARGRQGVFHLLEQGYRHGGKGSQKYTNSANPSPGKGNTWSKQQDRDPAGRWTSPRFRVARGGARRIPGSGRARAWAQSAIGRITDAMAREVLVEAKKLLGGK</sequence>
<organism evidence="2">
    <name type="scientific">uncultured Caudovirales phage</name>
    <dbReference type="NCBI Taxonomy" id="2100421"/>
    <lineage>
        <taxon>Viruses</taxon>
        <taxon>Duplodnaviria</taxon>
        <taxon>Heunggongvirae</taxon>
        <taxon>Uroviricota</taxon>
        <taxon>Caudoviricetes</taxon>
        <taxon>Peduoviridae</taxon>
        <taxon>Maltschvirus</taxon>
        <taxon>Maltschvirus maltsch</taxon>
    </lineage>
</organism>
<gene>
    <name evidence="2" type="ORF">UFOVP862_13</name>
</gene>
<evidence type="ECO:0000256" key="1">
    <source>
        <dbReference type="SAM" id="MobiDB-lite"/>
    </source>
</evidence>
<name>A0A6J5P869_9CAUD</name>